<gene>
    <name evidence="1" type="ORF">Aru02nite_69160</name>
</gene>
<evidence type="ECO:0008006" key="3">
    <source>
        <dbReference type="Google" id="ProtNLM"/>
    </source>
</evidence>
<accession>A0A8J3NG54</accession>
<evidence type="ECO:0000313" key="2">
    <source>
        <dbReference type="Proteomes" id="UP000612808"/>
    </source>
</evidence>
<dbReference type="EMBL" id="BOMB01000051">
    <property type="protein sequence ID" value="GID16027.1"/>
    <property type="molecule type" value="Genomic_DNA"/>
</dbReference>
<dbReference type="AlphaFoldDB" id="A0A8J3NG54"/>
<proteinExistence type="predicted"/>
<dbReference type="InterPro" id="IPR025859">
    <property type="entry name" value="AurF/CmlI"/>
</dbReference>
<evidence type="ECO:0000313" key="1">
    <source>
        <dbReference type="EMBL" id="GID16027.1"/>
    </source>
</evidence>
<dbReference type="InterPro" id="IPR012348">
    <property type="entry name" value="RNR-like"/>
</dbReference>
<protein>
    <recommendedName>
        <fullName evidence="3">p-aminobenzoate N-oxygenase AurF</fullName>
    </recommendedName>
</protein>
<keyword evidence="2" id="KW-1185">Reference proteome</keyword>
<dbReference type="GO" id="GO:0016491">
    <property type="term" value="F:oxidoreductase activity"/>
    <property type="evidence" value="ECO:0007669"/>
    <property type="project" value="InterPro"/>
</dbReference>
<organism evidence="1 2">
    <name type="scientific">Actinocatenispora rupis</name>
    <dbReference type="NCBI Taxonomy" id="519421"/>
    <lineage>
        <taxon>Bacteria</taxon>
        <taxon>Bacillati</taxon>
        <taxon>Actinomycetota</taxon>
        <taxon>Actinomycetes</taxon>
        <taxon>Micromonosporales</taxon>
        <taxon>Micromonosporaceae</taxon>
        <taxon>Actinocatenispora</taxon>
    </lineage>
</organism>
<comment type="caution">
    <text evidence="1">The sequence shown here is derived from an EMBL/GenBank/DDBJ whole genome shotgun (WGS) entry which is preliminary data.</text>
</comment>
<dbReference type="Pfam" id="PF11583">
    <property type="entry name" value="AurF"/>
    <property type="match status" value="1"/>
</dbReference>
<dbReference type="Proteomes" id="UP000612808">
    <property type="component" value="Unassembled WGS sequence"/>
</dbReference>
<sequence>MIAAEQLLVEPAFDLIARGVFPGSDDPLVRQAIQQSLVDESFHTYMHMMAISRTRELRGVTTRPAMPTMVTRRRLDRLLAELPEAWQRDLAVLVWGAVSETAISTLLALIARDRTIQPMHSLIATLHLRDESAHGAIVVEVVKLLYRRMNPAQQRMLAKLLPLALHAFTEQDMSALRVELAHANVRGAERILDDLRASTPSGRPKLVRDYSGTRRIVRELGLTDQIDFTFPEPPAELTGRADEFA</sequence>
<name>A0A8J3NG54_9ACTN</name>
<reference evidence="1" key="1">
    <citation type="submission" date="2021-01" db="EMBL/GenBank/DDBJ databases">
        <title>Whole genome shotgun sequence of Actinocatenispora rupis NBRC 107355.</title>
        <authorList>
            <person name="Komaki H."/>
            <person name="Tamura T."/>
        </authorList>
    </citation>
    <scope>NUCLEOTIDE SEQUENCE</scope>
    <source>
        <strain evidence="1">NBRC 107355</strain>
    </source>
</reference>
<dbReference type="Gene3D" id="1.10.620.20">
    <property type="entry name" value="Ribonucleotide Reductase, subunit A"/>
    <property type="match status" value="1"/>
</dbReference>